<organism evidence="14 15">
    <name type="scientific">Tilletia caries</name>
    <name type="common">wheat bunt fungus</name>
    <dbReference type="NCBI Taxonomy" id="13290"/>
    <lineage>
        <taxon>Eukaryota</taxon>
        <taxon>Fungi</taxon>
        <taxon>Dikarya</taxon>
        <taxon>Basidiomycota</taxon>
        <taxon>Ustilaginomycotina</taxon>
        <taxon>Exobasidiomycetes</taxon>
        <taxon>Tilletiales</taxon>
        <taxon>Tilletiaceae</taxon>
        <taxon>Tilletia</taxon>
    </lineage>
</organism>
<feature type="binding site" evidence="10">
    <location>
        <position position="257"/>
    </location>
    <ligand>
        <name>S-adenosyl-L-methionine</name>
        <dbReference type="ChEBI" id="CHEBI:59789"/>
    </ligand>
</feature>
<keyword evidence="6 10" id="KW-0819">tRNA processing</keyword>
<dbReference type="GO" id="GO:0052906">
    <property type="term" value="F:tRNA (guanine(37)-N1)-methyltransferase activity"/>
    <property type="evidence" value="ECO:0007669"/>
    <property type="project" value="UniProtKB-UniRule"/>
</dbReference>
<dbReference type="FunFam" id="3.30.300.110:FF:000001">
    <property type="entry name" value="tRNA (guanine(37)-N1)-methyltransferase"/>
    <property type="match status" value="1"/>
</dbReference>
<reference evidence="14" key="2">
    <citation type="journal article" date="2019" name="IMA Fungus">
        <title>Genome sequencing and comparison of five Tilletia species to identify candidate genes for the detection of regulated species infecting wheat.</title>
        <authorList>
            <person name="Nguyen H.D.T."/>
            <person name="Sultana T."/>
            <person name="Kesanakurti P."/>
            <person name="Hambleton S."/>
        </authorList>
    </citation>
    <scope>NUCLEOTIDE SEQUENCE</scope>
    <source>
        <strain evidence="14">DAOMC 238032</strain>
    </source>
</reference>
<keyword evidence="3 10" id="KW-0489">Methyltransferase</keyword>
<dbReference type="SUPFAM" id="SSF53335">
    <property type="entry name" value="S-adenosyl-L-methionine-dependent methyltransferases"/>
    <property type="match status" value="1"/>
</dbReference>
<keyword evidence="8 10" id="KW-0539">Nucleus</keyword>
<accession>A0A177VAG5</accession>
<dbReference type="EC" id="2.1.1.228" evidence="10"/>
<dbReference type="GO" id="GO:0070901">
    <property type="term" value="P:mitochondrial tRNA methylation"/>
    <property type="evidence" value="ECO:0007669"/>
    <property type="project" value="TreeGrafter"/>
</dbReference>
<evidence type="ECO:0000313" key="13">
    <source>
        <dbReference type="EMBL" id="CAD6948391.1"/>
    </source>
</evidence>
<feature type="binding site" evidence="10">
    <location>
        <position position="494"/>
    </location>
    <ligand>
        <name>S-adenosyl-L-methionine</name>
        <dbReference type="ChEBI" id="CHEBI:59789"/>
    </ligand>
</feature>
<dbReference type="Pfam" id="PF02475">
    <property type="entry name" value="TRM5-TYW2_MTfase"/>
    <property type="match status" value="1"/>
</dbReference>
<dbReference type="InterPro" id="IPR030382">
    <property type="entry name" value="MeTrfase_TRM5/TYW2"/>
</dbReference>
<evidence type="ECO:0000256" key="11">
    <source>
        <dbReference type="SAM" id="MobiDB-lite"/>
    </source>
</evidence>
<dbReference type="EMBL" id="CAJHJG010005196">
    <property type="protein sequence ID" value="CAD6948391.1"/>
    <property type="molecule type" value="Genomic_DNA"/>
</dbReference>
<feature type="region of interest" description="Disordered" evidence="11">
    <location>
        <begin position="363"/>
        <end position="397"/>
    </location>
</feature>
<feature type="compositionally biased region" description="Acidic residues" evidence="11">
    <location>
        <begin position="382"/>
        <end position="394"/>
    </location>
</feature>
<evidence type="ECO:0000313" key="14">
    <source>
        <dbReference type="EMBL" id="KAE8259527.1"/>
    </source>
</evidence>
<keyword evidence="5 10" id="KW-0949">S-adenosyl-L-methionine</keyword>
<feature type="compositionally biased region" description="Basic and acidic residues" evidence="11">
    <location>
        <begin position="364"/>
        <end position="381"/>
    </location>
</feature>
<dbReference type="GO" id="GO:0002939">
    <property type="term" value="P:tRNA N1-guanine methylation"/>
    <property type="evidence" value="ECO:0007669"/>
    <property type="project" value="TreeGrafter"/>
</dbReference>
<keyword evidence="7 10" id="KW-0496">Mitochondrion</keyword>
<dbReference type="PROSITE" id="PS51684">
    <property type="entry name" value="SAM_MT_TRM5_TYW2"/>
    <property type="match status" value="1"/>
</dbReference>
<evidence type="ECO:0000313" key="15">
    <source>
        <dbReference type="Proteomes" id="UP000077671"/>
    </source>
</evidence>
<feature type="region of interest" description="Disordered" evidence="11">
    <location>
        <begin position="414"/>
        <end position="487"/>
    </location>
</feature>
<feature type="compositionally biased region" description="Basic and acidic residues" evidence="11">
    <location>
        <begin position="431"/>
        <end position="447"/>
    </location>
</feature>
<comment type="similarity">
    <text evidence="1">Belongs to the class I-like SAM-binding methyltransferase superfamily. TRM5/TYW2 family.</text>
</comment>
<comment type="caution">
    <text evidence="14">The sequence shown here is derived from an EMBL/GenBank/DDBJ whole genome shotgun (WGS) entry which is preliminary data.</text>
</comment>
<comment type="catalytic activity">
    <reaction evidence="9 10">
        <text>guanosine(37) in tRNA + S-adenosyl-L-methionine = N(1)-methylguanosine(37) in tRNA + S-adenosyl-L-homocysteine + H(+)</text>
        <dbReference type="Rhea" id="RHEA:36899"/>
        <dbReference type="Rhea" id="RHEA-COMP:10145"/>
        <dbReference type="Rhea" id="RHEA-COMP:10147"/>
        <dbReference type="ChEBI" id="CHEBI:15378"/>
        <dbReference type="ChEBI" id="CHEBI:57856"/>
        <dbReference type="ChEBI" id="CHEBI:59789"/>
        <dbReference type="ChEBI" id="CHEBI:73542"/>
        <dbReference type="ChEBI" id="CHEBI:74269"/>
        <dbReference type="EC" id="2.1.1.228"/>
    </reaction>
</comment>
<evidence type="ECO:0000313" key="16">
    <source>
        <dbReference type="Proteomes" id="UP000836402"/>
    </source>
</evidence>
<proteinExistence type="inferred from homology"/>
<evidence type="ECO:0000259" key="12">
    <source>
        <dbReference type="PROSITE" id="PS51684"/>
    </source>
</evidence>
<comment type="similarity">
    <text evidence="10">Belongs to the TRM5 / TYW2 family.</text>
</comment>
<gene>
    <name evidence="10" type="primary">TRM5</name>
    <name evidence="14" type="ORF">A4X03_0g4069</name>
    <name evidence="13" type="ORF">JKIAZH3_G8556</name>
</gene>
<dbReference type="Gene3D" id="3.40.50.150">
    <property type="entry name" value="Vaccinia Virus protein VP39"/>
    <property type="match status" value="1"/>
</dbReference>
<reference evidence="14" key="1">
    <citation type="submission" date="2016-04" db="EMBL/GenBank/DDBJ databases">
        <authorList>
            <person name="Nguyen H.D."/>
            <person name="Kesanakurti P."/>
            <person name="Cullis J."/>
            <person name="Levesque C.A."/>
            <person name="Hambleton S."/>
        </authorList>
    </citation>
    <scope>NUCLEOTIDE SEQUENCE</scope>
    <source>
        <strain evidence="14">DAOMC 238032</strain>
    </source>
</reference>
<evidence type="ECO:0000256" key="4">
    <source>
        <dbReference type="ARBA" id="ARBA00022679"/>
    </source>
</evidence>
<name>A0A177VAG5_9BASI</name>
<evidence type="ECO:0000256" key="7">
    <source>
        <dbReference type="ARBA" id="ARBA00023128"/>
    </source>
</evidence>
<dbReference type="InterPro" id="IPR056744">
    <property type="entry name" value="TRM5/TYW2-like_N"/>
</dbReference>
<dbReference type="PANTHER" id="PTHR23245:SF36">
    <property type="entry name" value="TRNA (GUANINE(37)-N1)-METHYLTRANSFERASE"/>
    <property type="match status" value="1"/>
</dbReference>
<evidence type="ECO:0000256" key="10">
    <source>
        <dbReference type="HAMAP-Rule" id="MF_03152"/>
    </source>
</evidence>
<keyword evidence="16" id="KW-1185">Reference proteome</keyword>
<dbReference type="GO" id="GO:0005634">
    <property type="term" value="C:nucleus"/>
    <property type="evidence" value="ECO:0007669"/>
    <property type="project" value="UniProtKB-SubCell"/>
</dbReference>
<evidence type="ECO:0000256" key="1">
    <source>
        <dbReference type="ARBA" id="ARBA00009775"/>
    </source>
</evidence>
<keyword evidence="2 10" id="KW-0963">Cytoplasm</keyword>
<dbReference type="GO" id="GO:0005759">
    <property type="term" value="C:mitochondrial matrix"/>
    <property type="evidence" value="ECO:0007669"/>
    <property type="project" value="UniProtKB-SubCell"/>
</dbReference>
<comment type="subunit">
    <text evidence="10">Monomer.</text>
</comment>
<dbReference type="InterPro" id="IPR029063">
    <property type="entry name" value="SAM-dependent_MTases_sf"/>
</dbReference>
<comment type="subcellular location">
    <subcellularLocation>
        <location evidence="10">Mitochondrion matrix</location>
    </subcellularLocation>
    <subcellularLocation>
        <location evidence="10">Nucleus</location>
    </subcellularLocation>
    <subcellularLocation>
        <location evidence="10">Cytoplasm</location>
    </subcellularLocation>
    <text evidence="10">Predominantly in the mitochondria and in the nucleus.</text>
</comment>
<dbReference type="EMBL" id="LWDD02000519">
    <property type="protein sequence ID" value="KAE8259527.1"/>
    <property type="molecule type" value="Genomic_DNA"/>
</dbReference>
<evidence type="ECO:0000256" key="3">
    <source>
        <dbReference type="ARBA" id="ARBA00022603"/>
    </source>
</evidence>
<dbReference type="InterPro" id="IPR056743">
    <property type="entry name" value="TRM5-TYW2-like_MTfase"/>
</dbReference>
<reference evidence="13" key="3">
    <citation type="submission" date="2020-10" db="EMBL/GenBank/DDBJ databases">
        <authorList>
            <person name="Sedaghatjoo S."/>
        </authorList>
    </citation>
    <scope>NUCLEOTIDE SEQUENCE</scope>
    <source>
        <strain evidence="13">AZH3</strain>
    </source>
</reference>
<sequence>MSAPKKARLPNVVQQIISPPSDIAHLAPVTDYVRPSLSGGAASDVARSIRINPLKPLFKRTLPQMGISLPAVASSKVMGAAVTNQYLFAAKNIRPVISHPNDLERRIVILNIQSEDELNEEARSFIASVGGELIPHQVQVDYDYYSADQILASLLPEGLADGTPTSFTIVGHIAHLNLRDNYLPYRFLIGEVILDKNARCVRTVVNKLDTIDAQFRFFDMELLAGVPEYETTASEQNCTYTFDFRAVYFNSRLHAEHARIAQLEFKASDVVIDVMAGVGPFAVPAAKKERGNRLNIEAAAHAVSGGPGAIGAKDRIPSAALLEADEAFGGPCWVLANDLNPASMASLAANVLTNKVEPRVFVPRRKDVRSQNAKGKERFTEADESLDGPDDEPLGLDGREFIRRGTRWAWDGVPWPAKAVQPPSGSSGKPASDRRASTPPKDKKPNSDSDIIGKVLLDHKPVAQPKNPPERRRRPPPPKEIRPPARIPQHFVMNLPASAIEFLDAYRGLFSRVFDGKGERAQVERAMSTPDRRGRTLKYPKVHVHCFTKALETPYEDIVARANSSLGFAAEGTDGLQVPKYRERPPTLSSLTPVAGAAGDGAGVVPPMSSIPSVTGDSVPPSAAEVERGREVSIHFVRRVSPNKDMYCLSFRLWAECVWDS</sequence>
<dbReference type="PANTHER" id="PTHR23245">
    <property type="entry name" value="TRNA METHYLTRANSFERASE"/>
    <property type="match status" value="1"/>
</dbReference>
<evidence type="ECO:0000256" key="9">
    <source>
        <dbReference type="ARBA" id="ARBA00047783"/>
    </source>
</evidence>
<dbReference type="AlphaFoldDB" id="A0A177VAG5"/>
<evidence type="ECO:0000256" key="8">
    <source>
        <dbReference type="ARBA" id="ARBA00023242"/>
    </source>
</evidence>
<dbReference type="HAMAP" id="MF_03152">
    <property type="entry name" value="TRM5"/>
    <property type="match status" value="1"/>
</dbReference>
<dbReference type="InterPro" id="IPR025792">
    <property type="entry name" value="tRNA_Gua_MeTrfase_euk"/>
</dbReference>
<keyword evidence="4 10" id="KW-0808">Transferase</keyword>
<evidence type="ECO:0000256" key="6">
    <source>
        <dbReference type="ARBA" id="ARBA00022694"/>
    </source>
</evidence>
<evidence type="ECO:0000256" key="5">
    <source>
        <dbReference type="ARBA" id="ARBA00022691"/>
    </source>
</evidence>
<feature type="binding site" evidence="10">
    <location>
        <begin position="397"/>
        <end position="398"/>
    </location>
    <ligand>
        <name>S-adenosyl-L-methionine</name>
        <dbReference type="ChEBI" id="CHEBI:59789"/>
    </ligand>
</feature>
<dbReference type="Proteomes" id="UP000077671">
    <property type="component" value="Unassembled WGS sequence"/>
</dbReference>
<feature type="domain" description="SAM-dependent methyltransferase TRM5/TYW2-type" evidence="12">
    <location>
        <begin position="167"/>
        <end position="655"/>
    </location>
</feature>
<dbReference type="Proteomes" id="UP000836402">
    <property type="component" value="Unassembled WGS sequence"/>
</dbReference>
<feature type="binding site" evidence="10">
    <location>
        <begin position="338"/>
        <end position="339"/>
    </location>
    <ligand>
        <name>S-adenosyl-L-methionine</name>
        <dbReference type="ChEBI" id="CHEBI:59789"/>
    </ligand>
</feature>
<dbReference type="Pfam" id="PF25133">
    <property type="entry name" value="TYW2_N_2"/>
    <property type="match status" value="1"/>
</dbReference>
<comment type="function">
    <text evidence="10">Specifically methylates the N1 position of guanosine-37 in various cytoplasmic and mitochondrial tRNAs. Methylation is not dependent on the nature of the nucleoside 5' of the target nucleoside. This is the first step in the biosynthesis of wybutosine (yW), a modified base adjacent to the anticodon of tRNAs and required for accurate decoding.</text>
</comment>
<evidence type="ECO:0000256" key="2">
    <source>
        <dbReference type="ARBA" id="ARBA00022490"/>
    </source>
</evidence>
<dbReference type="Gene3D" id="3.30.300.110">
    <property type="entry name" value="Met-10+ protein-like domains"/>
    <property type="match status" value="1"/>
</dbReference>
<protein>
    <recommendedName>
        <fullName evidence="10">tRNA (guanine(37)-N1)-methyltransferase</fullName>
        <ecNumber evidence="10">2.1.1.228</ecNumber>
    </recommendedName>
    <alternativeName>
        <fullName evidence="10">M1G-methyltransferase</fullName>
    </alternativeName>
    <alternativeName>
        <fullName evidence="10">tRNA [GM37] methyltransferase</fullName>
    </alternativeName>
    <alternativeName>
        <fullName evidence="10">tRNA methyltransferase 5</fullName>
    </alternativeName>
</protein>